<dbReference type="GO" id="GO:1990423">
    <property type="term" value="C:RZZ complex"/>
    <property type="evidence" value="ECO:0007669"/>
    <property type="project" value="TreeGrafter"/>
</dbReference>
<evidence type="ECO:0000313" key="2">
    <source>
        <dbReference type="EMBL" id="GBM76375.1"/>
    </source>
</evidence>
<dbReference type="PANTHER" id="PTHR15688:SF1">
    <property type="entry name" value="KINETOCHORE-ASSOCIATED PROTEIN 1"/>
    <property type="match status" value="1"/>
</dbReference>
<gene>
    <name evidence="1" type="ORF">AVEN_197415_1</name>
    <name evidence="2" type="ORF">AVEN_205503_1</name>
</gene>
<evidence type="ECO:0000313" key="3">
    <source>
        <dbReference type="Proteomes" id="UP000499080"/>
    </source>
</evidence>
<proteinExistence type="predicted"/>
<accession>A0A4Y2IFC8</accession>
<dbReference type="GO" id="GO:0000070">
    <property type="term" value="P:mitotic sister chromatid segregation"/>
    <property type="evidence" value="ECO:0007669"/>
    <property type="project" value="TreeGrafter"/>
</dbReference>
<dbReference type="GO" id="GO:0005737">
    <property type="term" value="C:cytoplasm"/>
    <property type="evidence" value="ECO:0007669"/>
    <property type="project" value="TreeGrafter"/>
</dbReference>
<dbReference type="InterPro" id="IPR052802">
    <property type="entry name" value="KNTC1"/>
</dbReference>
<dbReference type="OrthoDB" id="343783at2759"/>
<name>A0A4Y2IFC8_ARAVE</name>
<dbReference type="GO" id="GO:0031267">
    <property type="term" value="F:small GTPase binding"/>
    <property type="evidence" value="ECO:0007669"/>
    <property type="project" value="TreeGrafter"/>
</dbReference>
<comment type="caution">
    <text evidence="2">The sequence shown here is derived from an EMBL/GenBank/DDBJ whole genome shotgun (WGS) entry which is preliminary data.</text>
</comment>
<dbReference type="GO" id="GO:0007094">
    <property type="term" value="P:mitotic spindle assembly checkpoint signaling"/>
    <property type="evidence" value="ECO:0007669"/>
    <property type="project" value="TreeGrafter"/>
</dbReference>
<feature type="non-terminal residue" evidence="2">
    <location>
        <position position="1"/>
    </location>
</feature>
<dbReference type="Proteomes" id="UP000499080">
    <property type="component" value="Unassembled WGS sequence"/>
</dbReference>
<dbReference type="GO" id="GO:0005828">
    <property type="term" value="C:kinetochore microtubule"/>
    <property type="evidence" value="ECO:0007669"/>
    <property type="project" value="TreeGrafter"/>
</dbReference>
<dbReference type="AlphaFoldDB" id="A0A4Y2IFC8"/>
<reference evidence="2 3" key="1">
    <citation type="journal article" date="2019" name="Sci. Rep.">
        <title>Orb-weaving spider Araneus ventricosus genome elucidates the spidroin gene catalogue.</title>
        <authorList>
            <person name="Kono N."/>
            <person name="Nakamura H."/>
            <person name="Ohtoshi R."/>
            <person name="Moran D.A.P."/>
            <person name="Shinohara A."/>
            <person name="Yoshida Y."/>
            <person name="Fujiwara M."/>
            <person name="Mori M."/>
            <person name="Tomita M."/>
            <person name="Arakawa K."/>
        </authorList>
    </citation>
    <scope>NUCLEOTIDE SEQUENCE [LARGE SCALE GENOMIC DNA]</scope>
</reference>
<protein>
    <submittedName>
        <fullName evidence="2">Uncharacterized protein</fullName>
    </submittedName>
</protein>
<organism evidence="2 3">
    <name type="scientific">Araneus ventricosus</name>
    <name type="common">Orbweaver spider</name>
    <name type="synonym">Epeira ventricosa</name>
    <dbReference type="NCBI Taxonomy" id="182803"/>
    <lineage>
        <taxon>Eukaryota</taxon>
        <taxon>Metazoa</taxon>
        <taxon>Ecdysozoa</taxon>
        <taxon>Arthropoda</taxon>
        <taxon>Chelicerata</taxon>
        <taxon>Arachnida</taxon>
        <taxon>Araneae</taxon>
        <taxon>Araneomorphae</taxon>
        <taxon>Entelegynae</taxon>
        <taxon>Araneoidea</taxon>
        <taxon>Araneidae</taxon>
        <taxon>Araneus</taxon>
    </lineage>
</organism>
<dbReference type="GO" id="GO:1903394">
    <property type="term" value="P:protein localization to kinetochore involved in kinetochore assembly"/>
    <property type="evidence" value="ECO:0007669"/>
    <property type="project" value="TreeGrafter"/>
</dbReference>
<sequence>KKIADTNNPVGSLVEFSKALTWLIKLKSQFNCRVSLSDFQNSRMDVMFAVLDYVNVSQIAEIVDGFTRPYALEHELELDFCLEQYIEVTHFPFFYVC</sequence>
<dbReference type="PANTHER" id="PTHR15688">
    <property type="entry name" value="KINETOCHORE-ASSOCIATED PROTEIN 1"/>
    <property type="match status" value="1"/>
</dbReference>
<dbReference type="EMBL" id="BGPR01262776">
    <property type="protein sequence ID" value="GBM76375.1"/>
    <property type="molecule type" value="Genomic_DNA"/>
</dbReference>
<evidence type="ECO:0000313" key="1">
    <source>
        <dbReference type="EMBL" id="GBM76136.1"/>
    </source>
</evidence>
<dbReference type="EMBL" id="BGPR01262695">
    <property type="protein sequence ID" value="GBM76136.1"/>
    <property type="molecule type" value="Genomic_DNA"/>
</dbReference>
<keyword evidence="3" id="KW-1185">Reference proteome</keyword>